<dbReference type="Pfam" id="PF02037">
    <property type="entry name" value="SAP"/>
    <property type="match status" value="1"/>
</dbReference>
<keyword evidence="5" id="KW-1185">Reference proteome</keyword>
<keyword evidence="4" id="KW-0238">DNA-binding</keyword>
<accession>W7TV37</accession>
<organism evidence="4 5">
    <name type="scientific">Nannochloropsis gaditana</name>
    <dbReference type="NCBI Taxonomy" id="72520"/>
    <lineage>
        <taxon>Eukaryota</taxon>
        <taxon>Sar</taxon>
        <taxon>Stramenopiles</taxon>
        <taxon>Ochrophyta</taxon>
        <taxon>Eustigmatophyceae</taxon>
        <taxon>Eustigmatales</taxon>
        <taxon>Monodopsidaceae</taxon>
        <taxon>Nannochloropsis</taxon>
    </lineage>
</organism>
<feature type="domain" description="SAP" evidence="3">
    <location>
        <begin position="72"/>
        <end position="106"/>
    </location>
</feature>
<comment type="caution">
    <text evidence="4">The sequence shown here is derived from an EMBL/GenBank/DDBJ whole genome shotgun (WGS) entry which is preliminary data.</text>
</comment>
<feature type="chain" id="PRO_5004901268" evidence="2">
    <location>
        <begin position="20"/>
        <end position="292"/>
    </location>
</feature>
<feature type="region of interest" description="Disordered" evidence="1">
    <location>
        <begin position="125"/>
        <end position="145"/>
    </location>
</feature>
<dbReference type="PROSITE" id="PS50800">
    <property type="entry name" value="SAP"/>
    <property type="match status" value="1"/>
</dbReference>
<gene>
    <name evidence="4" type="ORF">Naga_100301g1</name>
</gene>
<keyword evidence="2" id="KW-0732">Signal</keyword>
<dbReference type="InterPro" id="IPR036361">
    <property type="entry name" value="SAP_dom_sf"/>
</dbReference>
<dbReference type="OrthoDB" id="47021at2759"/>
<dbReference type="InterPro" id="IPR003034">
    <property type="entry name" value="SAP_dom"/>
</dbReference>
<feature type="signal peptide" evidence="2">
    <location>
        <begin position="1"/>
        <end position="19"/>
    </location>
</feature>
<evidence type="ECO:0000256" key="1">
    <source>
        <dbReference type="SAM" id="MobiDB-lite"/>
    </source>
</evidence>
<proteinExistence type="predicted"/>
<dbReference type="Gene3D" id="1.10.720.30">
    <property type="entry name" value="SAP domain"/>
    <property type="match status" value="1"/>
</dbReference>
<dbReference type="SMART" id="SM00513">
    <property type="entry name" value="SAP"/>
    <property type="match status" value="1"/>
</dbReference>
<dbReference type="AlphaFoldDB" id="W7TV37"/>
<dbReference type="SUPFAM" id="SSF68906">
    <property type="entry name" value="SAP domain"/>
    <property type="match status" value="1"/>
</dbReference>
<reference evidence="4 5" key="1">
    <citation type="journal article" date="2014" name="Mol. Plant">
        <title>Chromosome Scale Genome Assembly and Transcriptome Profiling of Nannochloropsis gaditana in Nitrogen Depletion.</title>
        <authorList>
            <person name="Corteggiani Carpinelli E."/>
            <person name="Telatin A."/>
            <person name="Vitulo N."/>
            <person name="Forcato C."/>
            <person name="D'Angelo M."/>
            <person name="Schiavon R."/>
            <person name="Vezzi A."/>
            <person name="Giacometti G.M."/>
            <person name="Morosinotto T."/>
            <person name="Valle G."/>
        </authorList>
    </citation>
    <scope>NUCLEOTIDE SEQUENCE [LARGE SCALE GENOMIC DNA]</scope>
    <source>
        <strain evidence="4 5">B-31</strain>
    </source>
</reference>
<evidence type="ECO:0000313" key="5">
    <source>
        <dbReference type="Proteomes" id="UP000019335"/>
    </source>
</evidence>
<feature type="region of interest" description="Disordered" evidence="1">
    <location>
        <begin position="189"/>
        <end position="239"/>
    </location>
</feature>
<dbReference type="Proteomes" id="UP000019335">
    <property type="component" value="Chromosome 14"/>
</dbReference>
<evidence type="ECO:0000256" key="2">
    <source>
        <dbReference type="SAM" id="SignalP"/>
    </source>
</evidence>
<evidence type="ECO:0000259" key="3">
    <source>
        <dbReference type="PROSITE" id="PS50800"/>
    </source>
</evidence>
<evidence type="ECO:0000313" key="4">
    <source>
        <dbReference type="EMBL" id="EWM24461.1"/>
    </source>
</evidence>
<feature type="compositionally biased region" description="Polar residues" evidence="1">
    <location>
        <begin position="189"/>
        <end position="201"/>
    </location>
</feature>
<dbReference type="GO" id="GO:0003677">
    <property type="term" value="F:DNA binding"/>
    <property type="evidence" value="ECO:0007669"/>
    <property type="project" value="UniProtKB-KW"/>
</dbReference>
<protein>
    <submittedName>
        <fullName evidence="4">DNA-binding SAP</fullName>
    </submittedName>
</protein>
<dbReference type="EMBL" id="AZIL01001230">
    <property type="protein sequence ID" value="EWM24461.1"/>
    <property type="molecule type" value="Genomic_DNA"/>
</dbReference>
<feature type="compositionally biased region" description="Polar residues" evidence="1">
    <location>
        <begin position="212"/>
        <end position="223"/>
    </location>
</feature>
<sequence length="292" mass="31617">MASYLVLLLLVAALAASAATRLTRGSAFLHPAVYRRRARPNSPQWHSEVRPARTAWIRTAVSLSLSLRVHDLDGLTVDQLKDALRRRGLPLSGRKVDLLSRLRADIAQGQREDRPGWMLNLEGEEEGGLVGQGVEGKDEEEGEETLEDRLVAALAAEVVRLGAQEGEGGRPARGVLGRGEYEKVAVLQRASSLQPASSSQGAAERSIERRNTSGSHQTGSSQPPLLDASPPLPTAPSREAGQDMEDLYVSSLPDYPTDLPRHKISKRHVGWDGALEGYTLADGTYVGIKVRV</sequence>
<name>W7TV37_9STRA</name>